<evidence type="ECO:0000256" key="5">
    <source>
        <dbReference type="PROSITE-ProRule" id="PRU00042"/>
    </source>
</evidence>
<reference evidence="8" key="1">
    <citation type="journal article" date="2020" name="Fungal Divers.">
        <title>Resolving the Mortierellaceae phylogeny through synthesis of multi-gene phylogenetics and phylogenomics.</title>
        <authorList>
            <person name="Vandepol N."/>
            <person name="Liber J."/>
            <person name="Desiro A."/>
            <person name="Na H."/>
            <person name="Kennedy M."/>
            <person name="Barry K."/>
            <person name="Grigoriev I.V."/>
            <person name="Miller A.N."/>
            <person name="O'Donnell K."/>
            <person name="Stajich J.E."/>
            <person name="Bonito G."/>
        </authorList>
    </citation>
    <scope>NUCLEOTIDE SEQUENCE</scope>
    <source>
        <strain evidence="8">BC1065</strain>
    </source>
</reference>
<feature type="region of interest" description="Disordered" evidence="6">
    <location>
        <begin position="306"/>
        <end position="340"/>
    </location>
</feature>
<dbReference type="GO" id="GO:0000978">
    <property type="term" value="F:RNA polymerase II cis-regulatory region sequence-specific DNA binding"/>
    <property type="evidence" value="ECO:0007669"/>
    <property type="project" value="TreeGrafter"/>
</dbReference>
<evidence type="ECO:0000256" key="2">
    <source>
        <dbReference type="ARBA" id="ARBA00022737"/>
    </source>
</evidence>
<dbReference type="InterPro" id="IPR013087">
    <property type="entry name" value="Znf_C2H2_type"/>
</dbReference>
<dbReference type="Gene3D" id="3.30.160.60">
    <property type="entry name" value="Classic Zinc Finger"/>
    <property type="match status" value="2"/>
</dbReference>
<comment type="caution">
    <text evidence="8">The sequence shown here is derived from an EMBL/GenBank/DDBJ whole genome shotgun (WGS) entry which is preliminary data.</text>
</comment>
<dbReference type="GO" id="GO:0000981">
    <property type="term" value="F:DNA-binding transcription factor activity, RNA polymerase II-specific"/>
    <property type="evidence" value="ECO:0007669"/>
    <property type="project" value="TreeGrafter"/>
</dbReference>
<keyword evidence="3 5" id="KW-0863">Zinc-finger</keyword>
<dbReference type="PANTHER" id="PTHR23235">
    <property type="entry name" value="KRUEPPEL-LIKE TRANSCRIPTION FACTOR"/>
    <property type="match status" value="1"/>
</dbReference>
<keyword evidence="9" id="KW-1185">Reference proteome</keyword>
<evidence type="ECO:0000256" key="6">
    <source>
        <dbReference type="SAM" id="MobiDB-lite"/>
    </source>
</evidence>
<gene>
    <name evidence="8" type="ORF">DFQ27_008941</name>
</gene>
<evidence type="ECO:0000256" key="3">
    <source>
        <dbReference type="ARBA" id="ARBA00022771"/>
    </source>
</evidence>
<dbReference type="SMART" id="SM00355">
    <property type="entry name" value="ZnF_C2H2"/>
    <property type="match status" value="2"/>
</dbReference>
<name>A0A9P6UB09_9FUNG</name>
<keyword evidence="4" id="KW-0862">Zinc</keyword>
<dbReference type="PANTHER" id="PTHR23235:SF120">
    <property type="entry name" value="KRUPPEL-LIKE FACTOR 15"/>
    <property type="match status" value="1"/>
</dbReference>
<dbReference type="PROSITE" id="PS00028">
    <property type="entry name" value="ZINC_FINGER_C2H2_1"/>
    <property type="match status" value="2"/>
</dbReference>
<evidence type="ECO:0000259" key="7">
    <source>
        <dbReference type="PROSITE" id="PS50157"/>
    </source>
</evidence>
<dbReference type="FunFam" id="3.30.160.60:FF:000110">
    <property type="entry name" value="Zinc finger protein-like"/>
    <property type="match status" value="1"/>
</dbReference>
<dbReference type="Pfam" id="PF00096">
    <property type="entry name" value="zf-C2H2"/>
    <property type="match status" value="2"/>
</dbReference>
<dbReference type="SUPFAM" id="SSF57667">
    <property type="entry name" value="beta-beta-alpha zinc fingers"/>
    <property type="match status" value="1"/>
</dbReference>
<dbReference type="OrthoDB" id="6365676at2759"/>
<organism evidence="8 9">
    <name type="scientific">Actinomortierella ambigua</name>
    <dbReference type="NCBI Taxonomy" id="1343610"/>
    <lineage>
        <taxon>Eukaryota</taxon>
        <taxon>Fungi</taxon>
        <taxon>Fungi incertae sedis</taxon>
        <taxon>Mucoromycota</taxon>
        <taxon>Mortierellomycotina</taxon>
        <taxon>Mortierellomycetes</taxon>
        <taxon>Mortierellales</taxon>
        <taxon>Mortierellaceae</taxon>
        <taxon>Actinomortierella</taxon>
    </lineage>
</organism>
<accession>A0A9P6UB09</accession>
<dbReference type="PROSITE" id="PS50157">
    <property type="entry name" value="ZINC_FINGER_C2H2_2"/>
    <property type="match status" value="2"/>
</dbReference>
<dbReference type="Proteomes" id="UP000807716">
    <property type="component" value="Unassembled WGS sequence"/>
</dbReference>
<evidence type="ECO:0000313" key="8">
    <source>
        <dbReference type="EMBL" id="KAG0267287.1"/>
    </source>
</evidence>
<feature type="domain" description="C2H2-type" evidence="7">
    <location>
        <begin position="345"/>
        <end position="375"/>
    </location>
</feature>
<evidence type="ECO:0000313" key="9">
    <source>
        <dbReference type="Proteomes" id="UP000807716"/>
    </source>
</evidence>
<protein>
    <recommendedName>
        <fullName evidence="7">C2H2-type domain-containing protein</fullName>
    </recommendedName>
</protein>
<dbReference type="GO" id="GO:0008270">
    <property type="term" value="F:zinc ion binding"/>
    <property type="evidence" value="ECO:0007669"/>
    <property type="project" value="UniProtKB-KW"/>
</dbReference>
<proteinExistence type="predicted"/>
<evidence type="ECO:0000256" key="4">
    <source>
        <dbReference type="ARBA" id="ARBA00022833"/>
    </source>
</evidence>
<dbReference type="EMBL" id="JAAAJB010000078">
    <property type="protein sequence ID" value="KAG0267287.1"/>
    <property type="molecule type" value="Genomic_DNA"/>
</dbReference>
<keyword evidence="2" id="KW-0677">Repeat</keyword>
<feature type="domain" description="C2H2-type" evidence="7">
    <location>
        <begin position="376"/>
        <end position="405"/>
    </location>
</feature>
<feature type="region of interest" description="Disordered" evidence="6">
    <location>
        <begin position="404"/>
        <end position="426"/>
    </location>
</feature>
<dbReference type="InterPro" id="IPR036236">
    <property type="entry name" value="Znf_C2H2_sf"/>
</dbReference>
<sequence>MSLLDHGDFARQGSMMPMGHLPMSAPDLPSPDQLALASRASPDMNHSPEFSLGGFLSAAPYDTSIQERLSTLAPSHLPATGAVPPTPPTQVSQGVIQPVTTASMPLDSHYTMQSVPVSTHAPMGDPNMVLQQMQTSSAASFALQQQHSVHPLDAAPPLSWSMNNLEAATVPRVKMEVSSMDPFSPPPPQSLQQHPHFVAPLRPGVFQRSTSLTFHPSLGQMGAVPSVESSEMAFSRFSYNSSSPTTPMARELSSSSVDCSPYDAFDTCEEPPIQYIPRHSSVGCIYPVSQSRELLEHSLGCPGEMGSMDTNNPSSWKPSPAGHPTSAVNKPRRASLSPDGSSKVFTCTNEDCRRTFKRSEHLKRHMRSVHTLEKPFACHFRDCPKRFSRSDNLNQHIRIHRHDKDKVPPRPFNNFTPFFPPTHKSE</sequence>
<dbReference type="AlphaFoldDB" id="A0A9P6UB09"/>
<evidence type="ECO:0000256" key="1">
    <source>
        <dbReference type="ARBA" id="ARBA00022723"/>
    </source>
</evidence>
<feature type="compositionally biased region" description="Polar residues" evidence="6">
    <location>
        <begin position="308"/>
        <end position="317"/>
    </location>
</feature>
<keyword evidence="1" id="KW-0479">Metal-binding</keyword>